<proteinExistence type="predicted"/>
<sequence>MSRTVIDLDDKALAEAACRLGTSGRAGGKDTANAALREIVDRRRRAEAVERMRQMVAEGEIDLSVIEEPAASQVRLGDVPDPGSSPPA</sequence>
<dbReference type="RefSeq" id="WP_055511299.1">
    <property type="nucleotide sequence ID" value="NZ_AP023440.1"/>
</dbReference>
<gene>
    <name evidence="1" type="ORF">GCM10017557_38460</name>
</gene>
<protein>
    <recommendedName>
        <fullName evidence="3">Type II toxin-antitoxin system VapB family antitoxin</fullName>
    </recommendedName>
</protein>
<evidence type="ECO:0000313" key="1">
    <source>
        <dbReference type="EMBL" id="BCL28987.1"/>
    </source>
</evidence>
<reference evidence="1 2" key="1">
    <citation type="journal article" date="2014" name="Int. J. Syst. Evol. Microbiol.">
        <title>Complete genome sequence of Corynebacterium casei LMG S-19264T (=DSM 44701T), isolated from a smear-ripened cheese.</title>
        <authorList>
            <consortium name="US DOE Joint Genome Institute (JGI-PGF)"/>
            <person name="Walter F."/>
            <person name="Albersmeier A."/>
            <person name="Kalinowski J."/>
            <person name="Ruckert C."/>
        </authorList>
    </citation>
    <scope>NUCLEOTIDE SEQUENCE [LARGE SCALE GENOMIC DNA]</scope>
    <source>
        <strain evidence="1 2">JCM 4677</strain>
    </source>
</reference>
<dbReference type="AlphaFoldDB" id="A0A7G1P5A3"/>
<dbReference type="EMBL" id="AP023440">
    <property type="protein sequence ID" value="BCL28987.1"/>
    <property type="molecule type" value="Genomic_DNA"/>
</dbReference>
<organism evidence="1 2">
    <name type="scientific">Streptomyces aurantiacus</name>
    <dbReference type="NCBI Taxonomy" id="47760"/>
    <lineage>
        <taxon>Bacteria</taxon>
        <taxon>Bacillati</taxon>
        <taxon>Actinomycetota</taxon>
        <taxon>Actinomycetes</taxon>
        <taxon>Kitasatosporales</taxon>
        <taxon>Streptomycetaceae</taxon>
        <taxon>Streptomyces</taxon>
        <taxon>Streptomyces aurantiacus group</taxon>
    </lineage>
</organism>
<evidence type="ECO:0008006" key="3">
    <source>
        <dbReference type="Google" id="ProtNLM"/>
    </source>
</evidence>
<name>A0A7G1P5A3_9ACTN</name>
<keyword evidence="2" id="KW-1185">Reference proteome</keyword>
<dbReference type="OrthoDB" id="4563074at2"/>
<dbReference type="Proteomes" id="UP000516444">
    <property type="component" value="Chromosome"/>
</dbReference>
<dbReference type="KEGG" id="sgm:GCM10017557_38460"/>
<evidence type="ECO:0000313" key="2">
    <source>
        <dbReference type="Proteomes" id="UP000516444"/>
    </source>
</evidence>
<accession>A0A7G1P5A3</accession>